<dbReference type="GO" id="GO:0005739">
    <property type="term" value="C:mitochondrion"/>
    <property type="evidence" value="ECO:0007669"/>
    <property type="project" value="TreeGrafter"/>
</dbReference>
<dbReference type="SUPFAM" id="SSF81606">
    <property type="entry name" value="PP2C-like"/>
    <property type="match status" value="1"/>
</dbReference>
<reference evidence="3 4" key="1">
    <citation type="journal article" date="2021" name="G3 (Bethesda)">
        <title>Improved contiguity of the threespine stickleback genome using long-read sequencing.</title>
        <authorList>
            <person name="Nath S."/>
            <person name="Shaw D.E."/>
            <person name="White M.A."/>
        </authorList>
    </citation>
    <scope>NUCLEOTIDE SEQUENCE [LARGE SCALE GENOMIC DNA]</scope>
    <source>
        <strain evidence="3 4">Lake Benthic</strain>
    </source>
</reference>
<dbReference type="GeneTree" id="ENSGT00940000165017"/>
<dbReference type="Pfam" id="PF00481">
    <property type="entry name" value="PP2C"/>
    <property type="match status" value="2"/>
</dbReference>
<sequence length="535" mass="58709">MLTRVKSAVAGFMGGMMPGGGGGGGSGAAGGAGSELPLKFPYMRPEFLGLSPDEIECSADHAARPILILKKTRRLPWATGYAEVINAGKSALNEDQACCEVVVTRRRPMSYCPPSTPSKTPTTMKRNSLPNGEGLGLRVEQSNLGEVSQDSEGLVFHYWALFDGHAGSGAAVVASRLLQHHIARQLQTVVEIIRNAASPPPTVLGEEPDSNPYLQGNPAGPQRALTRAASLRGAAGAPTSPCNTPPPARFFTEKKIQHESLVIGAIENAFKEMDAQIERERQVFHITGGCTALTVVYLLGKLYIGNAGDSRAIVIRHNEIIPVSTEFTPESERQRLQFLGFMQPHLLGNEFTHLEFPRRVQRKEVGKRMLYRDFTMNGWAYKTIGDEDLKFPLIYGEGKKARVLATIGVTRGLGDHDLKVHDSNIYIKPFLSCCPEVKVYDLMEYEHGADDVLVMGTDGLWDVLSNQEVAETVTSFLANCDPDDLRRYTMAAQELVMRARGVLRERGWRITNERLGSGDDITAFIIPLMYSNRQP</sequence>
<dbReference type="SMART" id="SM00332">
    <property type="entry name" value="PP2Cc"/>
    <property type="match status" value="1"/>
</dbReference>
<organism evidence="3 4">
    <name type="scientific">Gasterosteus aculeatus aculeatus</name>
    <name type="common">three-spined stickleback</name>
    <dbReference type="NCBI Taxonomy" id="481459"/>
    <lineage>
        <taxon>Eukaryota</taxon>
        <taxon>Metazoa</taxon>
        <taxon>Chordata</taxon>
        <taxon>Craniata</taxon>
        <taxon>Vertebrata</taxon>
        <taxon>Euteleostomi</taxon>
        <taxon>Actinopterygii</taxon>
        <taxon>Neopterygii</taxon>
        <taxon>Teleostei</taxon>
        <taxon>Neoteleostei</taxon>
        <taxon>Acanthomorphata</taxon>
        <taxon>Eupercaria</taxon>
        <taxon>Perciformes</taxon>
        <taxon>Cottioidei</taxon>
        <taxon>Gasterosteales</taxon>
        <taxon>Gasterosteidae</taxon>
        <taxon>Gasterosteus</taxon>
    </lineage>
</organism>
<evidence type="ECO:0000256" key="1">
    <source>
        <dbReference type="SAM" id="MobiDB-lite"/>
    </source>
</evidence>
<dbReference type="PANTHER" id="PTHR13832:SF838">
    <property type="entry name" value="PROTEIN PHOSPHATASE 1H"/>
    <property type="match status" value="1"/>
</dbReference>
<dbReference type="Proteomes" id="UP000007635">
    <property type="component" value="Chromosome IV"/>
</dbReference>
<dbReference type="GO" id="GO:0004741">
    <property type="term" value="F:[pyruvate dehydrogenase (acetyl-transferring)]-phosphatase activity"/>
    <property type="evidence" value="ECO:0007669"/>
    <property type="project" value="TreeGrafter"/>
</dbReference>
<reference evidence="3" key="2">
    <citation type="submission" date="2025-08" db="UniProtKB">
        <authorList>
            <consortium name="Ensembl"/>
        </authorList>
    </citation>
    <scope>IDENTIFICATION</scope>
</reference>
<feature type="region of interest" description="Disordered" evidence="1">
    <location>
        <begin position="200"/>
        <end position="222"/>
    </location>
</feature>
<dbReference type="InterPro" id="IPR036457">
    <property type="entry name" value="PPM-type-like_dom_sf"/>
</dbReference>
<name>A0AAQ4PZM1_GASAC</name>
<evidence type="ECO:0000313" key="4">
    <source>
        <dbReference type="Proteomes" id="UP000007635"/>
    </source>
</evidence>
<feature type="domain" description="PPM-type phosphatase" evidence="2">
    <location>
        <begin position="134"/>
        <end position="528"/>
    </location>
</feature>
<dbReference type="InterPro" id="IPR001932">
    <property type="entry name" value="PPM-type_phosphatase-like_dom"/>
</dbReference>
<proteinExistence type="predicted"/>
<dbReference type="Ensembl" id="ENSGACT00000055066.1">
    <property type="protein sequence ID" value="ENSGACP00000044162.1"/>
    <property type="gene ID" value="ENSGACG00000018997.2"/>
</dbReference>
<dbReference type="CDD" id="cd00143">
    <property type="entry name" value="PP2Cc"/>
    <property type="match status" value="1"/>
</dbReference>
<dbReference type="PANTHER" id="PTHR13832">
    <property type="entry name" value="PROTEIN PHOSPHATASE 2C"/>
    <property type="match status" value="1"/>
</dbReference>
<protein>
    <recommendedName>
        <fullName evidence="2">PPM-type phosphatase domain-containing protein</fullName>
    </recommendedName>
</protein>
<accession>A0AAQ4PZM1</accession>
<dbReference type="PROSITE" id="PS51746">
    <property type="entry name" value="PPM_2"/>
    <property type="match status" value="1"/>
</dbReference>
<evidence type="ECO:0000259" key="2">
    <source>
        <dbReference type="PROSITE" id="PS51746"/>
    </source>
</evidence>
<dbReference type="Gene3D" id="3.60.40.10">
    <property type="entry name" value="PPM-type phosphatase domain"/>
    <property type="match status" value="1"/>
</dbReference>
<reference evidence="3" key="3">
    <citation type="submission" date="2025-09" db="UniProtKB">
        <authorList>
            <consortium name="Ensembl"/>
        </authorList>
    </citation>
    <scope>IDENTIFICATION</scope>
</reference>
<dbReference type="AlphaFoldDB" id="A0AAQ4PZM1"/>
<keyword evidence="4" id="KW-1185">Reference proteome</keyword>
<dbReference type="InterPro" id="IPR015655">
    <property type="entry name" value="PP2C"/>
</dbReference>
<evidence type="ECO:0000313" key="3">
    <source>
        <dbReference type="Ensembl" id="ENSGACP00000044162.1"/>
    </source>
</evidence>